<dbReference type="EMBL" id="LACB01000705">
    <property type="protein sequence ID" value="KAJ9481686.1"/>
    <property type="molecule type" value="Genomic_DNA"/>
</dbReference>
<protein>
    <submittedName>
        <fullName evidence="1">Uncharacterized protein</fullName>
    </submittedName>
</protein>
<proteinExistence type="predicted"/>
<comment type="caution">
    <text evidence="1">The sequence shown here is derived from an EMBL/GenBank/DDBJ whole genome shotgun (WGS) entry which is preliminary data.</text>
</comment>
<reference evidence="1" key="1">
    <citation type="submission" date="2015-06" db="EMBL/GenBank/DDBJ databases">
        <authorList>
            <person name="Nguyen H."/>
        </authorList>
    </citation>
    <scope>NUCLEOTIDE SEQUENCE</scope>
    <source>
        <strain evidence="1">DAOM 180753</strain>
    </source>
</reference>
<dbReference type="AlphaFoldDB" id="A0AAI9T7G1"/>
<organism evidence="1 2">
    <name type="scientific">Penicillium thymicola</name>
    <dbReference type="NCBI Taxonomy" id="293382"/>
    <lineage>
        <taxon>Eukaryota</taxon>
        <taxon>Fungi</taxon>
        <taxon>Dikarya</taxon>
        <taxon>Ascomycota</taxon>
        <taxon>Pezizomycotina</taxon>
        <taxon>Eurotiomycetes</taxon>
        <taxon>Eurotiomycetidae</taxon>
        <taxon>Eurotiales</taxon>
        <taxon>Aspergillaceae</taxon>
        <taxon>Penicillium</taxon>
    </lineage>
</organism>
<accession>A0AAI9T7G1</accession>
<keyword evidence="2" id="KW-1185">Reference proteome</keyword>
<sequence>MPICNAAIQLTVVTFHCEGLFPHGGAFPHAAVGVHDAPHWVDKDTTCGELGVFGKGGGKNENLEVIARSTHHYSRGILPQPEGILGTCHIPRHSPAISNEVKGTSPALSLGVRY</sequence>
<name>A0AAI9T7G1_PENTH</name>
<evidence type="ECO:0000313" key="2">
    <source>
        <dbReference type="Proteomes" id="UP001227192"/>
    </source>
</evidence>
<gene>
    <name evidence="1" type="ORF">VN97_g11781</name>
</gene>
<reference evidence="1" key="2">
    <citation type="journal article" date="2016" name="Fungal Biol.">
        <title>Ochratoxin A production by Penicillium thymicola.</title>
        <authorList>
            <person name="Nguyen H.D.T."/>
            <person name="McMullin D.R."/>
            <person name="Ponomareva E."/>
            <person name="Riley R."/>
            <person name="Pomraning K.R."/>
            <person name="Baker S.E."/>
            <person name="Seifert K.A."/>
        </authorList>
    </citation>
    <scope>NUCLEOTIDE SEQUENCE</scope>
    <source>
        <strain evidence="1">DAOM 180753</strain>
    </source>
</reference>
<evidence type="ECO:0000313" key="1">
    <source>
        <dbReference type="EMBL" id="KAJ9481686.1"/>
    </source>
</evidence>
<dbReference type="Proteomes" id="UP001227192">
    <property type="component" value="Unassembled WGS sequence"/>
</dbReference>